<evidence type="ECO:0000313" key="3">
    <source>
        <dbReference type="EMBL" id="QTH24805.1"/>
    </source>
</evidence>
<dbReference type="InterPro" id="IPR050772">
    <property type="entry name" value="Hydratase-Decarb/MhpD_sf"/>
</dbReference>
<organism evidence="3 4">
    <name type="scientific">Rhizorhabdus wittichii</name>
    <dbReference type="NCBI Taxonomy" id="160791"/>
    <lineage>
        <taxon>Bacteria</taxon>
        <taxon>Pseudomonadati</taxon>
        <taxon>Pseudomonadota</taxon>
        <taxon>Alphaproteobacteria</taxon>
        <taxon>Sphingomonadales</taxon>
        <taxon>Sphingomonadaceae</taxon>
        <taxon>Rhizorhabdus</taxon>
    </lineage>
</organism>
<sequence>MLETATIHAIADIVVGAQDGAYTITKFTDAHPDMTIEDSYAVQDELLRRWQARGRKLVGLKAGLTSKAKMDQMGVHVPSFGILMNDTLDPDMGVVPMDKLIHPRVEAEIAFVMKDALSGPDVSVDEIITATDFVQPAVEIIDSRFEKFKFDLVSVVADNGSSARFVMGGRARRPQELSLDTIGIVFEKNGEVVATASSAAVLGHPARAIQMLVAWLHERGRVLPAGTIVLTGGATEAVAVAPGDFISARFQDLGAVSFRMGQKDTE</sequence>
<gene>
    <name evidence="3" type="primary">dmpH</name>
    <name evidence="3" type="ORF">HRJ34_27390</name>
</gene>
<dbReference type="NCBIfam" id="TIGR03218">
    <property type="entry name" value="catechol_dmpH"/>
    <property type="match status" value="1"/>
</dbReference>
<evidence type="ECO:0000256" key="1">
    <source>
        <dbReference type="ARBA" id="ARBA00023239"/>
    </source>
</evidence>
<reference evidence="3" key="1">
    <citation type="submission" date="2020-07" db="EMBL/GenBank/DDBJ databases">
        <authorList>
            <person name="Camacho E."/>
        </authorList>
    </citation>
    <scope>NUCLEOTIDE SEQUENCE</scope>
    <source>
        <strain evidence="3">MPO218</strain>
        <plasmid evidence="3">pIBU218</plasmid>
    </source>
</reference>
<dbReference type="GO" id="GO:0005737">
    <property type="term" value="C:cytoplasm"/>
    <property type="evidence" value="ECO:0007669"/>
    <property type="project" value="TreeGrafter"/>
</dbReference>
<dbReference type="InterPro" id="IPR017630">
    <property type="entry name" value="4-oxalocrotonate_decarboxylase"/>
</dbReference>
<geneLocation type="plasmid" evidence="3 4">
    <name>pIBU218</name>
</geneLocation>
<dbReference type="InterPro" id="IPR036663">
    <property type="entry name" value="Fumarylacetoacetase_C_sf"/>
</dbReference>
<dbReference type="Proteomes" id="UP000664914">
    <property type="component" value="Plasmid pIBU218"/>
</dbReference>
<dbReference type="AlphaFoldDB" id="A0A975DAY7"/>
<accession>A0A975DAY7</accession>
<reference evidence="3" key="2">
    <citation type="submission" date="2021-04" db="EMBL/GenBank/DDBJ databases">
        <title>Isolation and genomic analysis of the ibuprofen-degrading bacterium Sphingomonas strain MPO218.</title>
        <authorList>
            <person name="Aulestia M."/>
            <person name="Flores A."/>
            <person name="Mangas E.L."/>
            <person name="Perez-Pulido A.J."/>
            <person name="Santero E."/>
            <person name="Camacho E.M."/>
        </authorList>
    </citation>
    <scope>NUCLEOTIDE SEQUENCE</scope>
    <source>
        <strain evidence="3">MPO218</strain>
        <plasmid evidence="3">pIBU218</plasmid>
    </source>
</reference>
<dbReference type="EC" id="4.1.1.77" evidence="3"/>
<evidence type="ECO:0000259" key="2">
    <source>
        <dbReference type="Pfam" id="PF01557"/>
    </source>
</evidence>
<dbReference type="RefSeq" id="WP_208634521.1">
    <property type="nucleotide sequence ID" value="NZ_CP059320.1"/>
</dbReference>
<name>A0A975DAY7_9SPHN</name>
<feature type="domain" description="Fumarylacetoacetase-like C-terminal" evidence="2">
    <location>
        <begin position="101"/>
        <end position="257"/>
    </location>
</feature>
<dbReference type="InterPro" id="IPR011234">
    <property type="entry name" value="Fumarylacetoacetase-like_C"/>
</dbReference>
<dbReference type="Gene3D" id="3.90.850.10">
    <property type="entry name" value="Fumarylacetoacetase-like, C-terminal domain"/>
    <property type="match status" value="1"/>
</dbReference>
<evidence type="ECO:0000313" key="4">
    <source>
        <dbReference type="Proteomes" id="UP000664914"/>
    </source>
</evidence>
<keyword evidence="1 3" id="KW-0456">Lyase</keyword>
<proteinExistence type="predicted"/>
<dbReference type="PANTHER" id="PTHR30143">
    <property type="entry name" value="ACID HYDRATASE"/>
    <property type="match status" value="1"/>
</dbReference>
<dbReference type="Pfam" id="PF01557">
    <property type="entry name" value="FAA_hydrolase"/>
    <property type="match status" value="1"/>
</dbReference>
<protein>
    <submittedName>
        <fullName evidence="3">2-oxo-3-hexenedioate decarboxylase</fullName>
        <ecNumber evidence="3">4.1.1.77</ecNumber>
    </submittedName>
</protein>
<dbReference type="PANTHER" id="PTHR30143:SF0">
    <property type="entry name" value="2-KETO-4-PENTENOATE HYDRATASE"/>
    <property type="match status" value="1"/>
</dbReference>
<keyword evidence="3" id="KW-0614">Plasmid</keyword>
<dbReference type="GO" id="GO:0047437">
    <property type="term" value="F:4-oxalocrotonate decarboxylase activity"/>
    <property type="evidence" value="ECO:0007669"/>
    <property type="project" value="UniProtKB-EC"/>
</dbReference>
<dbReference type="SUPFAM" id="SSF56529">
    <property type="entry name" value="FAH"/>
    <property type="match status" value="1"/>
</dbReference>
<dbReference type="GO" id="GO:0008684">
    <property type="term" value="F:2-oxopent-4-enoate hydratase activity"/>
    <property type="evidence" value="ECO:0007669"/>
    <property type="project" value="TreeGrafter"/>
</dbReference>
<dbReference type="EMBL" id="CP059320">
    <property type="protein sequence ID" value="QTH24805.1"/>
    <property type="molecule type" value="Genomic_DNA"/>
</dbReference>